<organism evidence="2 3">
    <name type="scientific">Vanilla planifolia</name>
    <name type="common">Vanilla</name>
    <dbReference type="NCBI Taxonomy" id="51239"/>
    <lineage>
        <taxon>Eukaryota</taxon>
        <taxon>Viridiplantae</taxon>
        <taxon>Streptophyta</taxon>
        <taxon>Embryophyta</taxon>
        <taxon>Tracheophyta</taxon>
        <taxon>Spermatophyta</taxon>
        <taxon>Magnoliopsida</taxon>
        <taxon>Liliopsida</taxon>
        <taxon>Asparagales</taxon>
        <taxon>Orchidaceae</taxon>
        <taxon>Vanilloideae</taxon>
        <taxon>Vanilleae</taxon>
        <taxon>Vanilla</taxon>
    </lineage>
</organism>
<proteinExistence type="predicted"/>
<dbReference type="Gene3D" id="3.40.50.10330">
    <property type="entry name" value="Probable inorganic polyphosphate/atp-NAD kinase, domain 1"/>
    <property type="match status" value="1"/>
</dbReference>
<dbReference type="InterPro" id="IPR001206">
    <property type="entry name" value="Diacylglycerol_kinase_cat_dom"/>
</dbReference>
<feature type="domain" description="DAGKc" evidence="1">
    <location>
        <begin position="139"/>
        <end position="363"/>
    </location>
</feature>
<dbReference type="PANTHER" id="PTHR12358">
    <property type="entry name" value="SPHINGOSINE KINASE"/>
    <property type="match status" value="1"/>
</dbReference>
<keyword evidence="3" id="KW-1185">Reference proteome</keyword>
<evidence type="ECO:0000313" key="2">
    <source>
        <dbReference type="EMBL" id="KAG0453032.1"/>
    </source>
</evidence>
<reference evidence="2 3" key="1">
    <citation type="journal article" date="2020" name="Nat. Food">
        <title>A phased Vanilla planifolia genome enables genetic improvement of flavour and production.</title>
        <authorList>
            <person name="Hasing T."/>
            <person name="Tang H."/>
            <person name="Brym M."/>
            <person name="Khazi F."/>
            <person name="Huang T."/>
            <person name="Chambers A.H."/>
        </authorList>
    </citation>
    <scope>NUCLEOTIDE SEQUENCE [LARGE SCALE GENOMIC DNA]</scope>
    <source>
        <tissue evidence="2">Leaf</tissue>
    </source>
</reference>
<dbReference type="InterPro" id="IPR050187">
    <property type="entry name" value="Lipid_Phosphate_FormReg"/>
</dbReference>
<dbReference type="GO" id="GO:0006672">
    <property type="term" value="P:ceramide metabolic process"/>
    <property type="evidence" value="ECO:0007669"/>
    <property type="project" value="TreeGrafter"/>
</dbReference>
<dbReference type="PANTHER" id="PTHR12358:SF6">
    <property type="entry name" value="CERAMIDE KINASE"/>
    <property type="match status" value="1"/>
</dbReference>
<dbReference type="InterPro" id="IPR017438">
    <property type="entry name" value="ATP-NAD_kinase_N"/>
</dbReference>
<dbReference type="OrthoDB" id="780709at2759"/>
<name>A0A835PK26_VANPL</name>
<dbReference type="EMBL" id="JADCNL010000014">
    <property type="protein sequence ID" value="KAG0453032.1"/>
    <property type="molecule type" value="Genomic_DNA"/>
</dbReference>
<dbReference type="SUPFAM" id="SSF111331">
    <property type="entry name" value="NAD kinase/diacylglycerol kinase-like"/>
    <property type="match status" value="2"/>
</dbReference>
<evidence type="ECO:0000259" key="1">
    <source>
        <dbReference type="PROSITE" id="PS50146"/>
    </source>
</evidence>
<dbReference type="Pfam" id="PF00781">
    <property type="entry name" value="DAGK_cat"/>
    <property type="match status" value="1"/>
</dbReference>
<protein>
    <recommendedName>
        <fullName evidence="1">DAGKc domain-containing protein</fullName>
    </recommendedName>
</protein>
<dbReference type="AlphaFoldDB" id="A0A835PK26"/>
<sequence length="609" mass="67288">MDANAPVLSSVFFLDGVGEVFLTLNPEGLSWNTIHADTNASSCCGVIFHLEPESEIKFTDTYAVEYIGLGLINGCLGSGQPIFMSPTTEMYRFVVHGFQRGKYSNSPFVLTSYTFGERDRGACQTWFDRINDHIKLQVQRPKNLLVFVHPRCGKGHGHRTWETVAPLFSLAKVATKVTVTQRAGHAYDILKSTMDRELSSFDGIVSVGGDGLFNEVLNGLLSSRHNAPCPPAPTTLSEDIKAQLQLYSSVDDNDRRSSADGNKDVFLETSGIIDDCEPLLSASESTESCTSNNILSDQKSCSTGQNNVLMFPNNWFRLGIIPAGSTDAIVISTTGVRDPVTSALHIILGRKISLDVAQVVRWKTSPSCKGDVATRYAASFTGYGFYGDVVKESEKYRWMGPSRYDFTGTKVFLEHRSYEAEVCFLEPKTTETVNEIPNEVAEEFIIPGKNLSKRICLINCSVCNQAMKASHVLTDRDTLSLNVPTEEPRWLRRKGRFLSVGAAIISCRNERAPQGLVADAHLSDGFLHLILVKDCPRPLYLWHLIKLTRKGSDPLNFSFLEHHKTNAFTFVANHDGSVWNLDGELFQACEVTVKACQGLINLFASGPEV</sequence>
<accession>A0A835PK26</accession>
<dbReference type="Gene3D" id="2.60.200.40">
    <property type="match status" value="1"/>
</dbReference>
<dbReference type="InterPro" id="IPR016064">
    <property type="entry name" value="NAD/diacylglycerol_kinase_sf"/>
</dbReference>
<dbReference type="InterPro" id="IPR045363">
    <property type="entry name" value="CERK_C"/>
</dbReference>
<dbReference type="Proteomes" id="UP000636800">
    <property type="component" value="Unassembled WGS sequence"/>
</dbReference>
<dbReference type="GO" id="GO:0016020">
    <property type="term" value="C:membrane"/>
    <property type="evidence" value="ECO:0007669"/>
    <property type="project" value="GOC"/>
</dbReference>
<dbReference type="Pfam" id="PF19280">
    <property type="entry name" value="CERK_C"/>
    <property type="match status" value="1"/>
</dbReference>
<evidence type="ECO:0000313" key="3">
    <source>
        <dbReference type="Proteomes" id="UP000636800"/>
    </source>
</evidence>
<dbReference type="PROSITE" id="PS50146">
    <property type="entry name" value="DAGK"/>
    <property type="match status" value="1"/>
</dbReference>
<dbReference type="GO" id="GO:0001729">
    <property type="term" value="F:ceramide kinase activity"/>
    <property type="evidence" value="ECO:0007669"/>
    <property type="project" value="TreeGrafter"/>
</dbReference>
<comment type="caution">
    <text evidence="2">The sequence shown here is derived from an EMBL/GenBank/DDBJ whole genome shotgun (WGS) entry which is preliminary data.</text>
</comment>
<gene>
    <name evidence="2" type="ORF">HPP92_025696</name>
</gene>